<dbReference type="AlphaFoldDB" id="A0A0D0A064"/>
<protein>
    <submittedName>
        <fullName evidence="1">Uncharacterized protein</fullName>
    </submittedName>
</protein>
<name>A0A0D0A064_9AGAM</name>
<accession>A0A0D0A064</accession>
<organism evidence="1 2">
    <name type="scientific">Pisolithus microcarpus 441</name>
    <dbReference type="NCBI Taxonomy" id="765257"/>
    <lineage>
        <taxon>Eukaryota</taxon>
        <taxon>Fungi</taxon>
        <taxon>Dikarya</taxon>
        <taxon>Basidiomycota</taxon>
        <taxon>Agaricomycotina</taxon>
        <taxon>Agaricomycetes</taxon>
        <taxon>Agaricomycetidae</taxon>
        <taxon>Boletales</taxon>
        <taxon>Sclerodermatineae</taxon>
        <taxon>Pisolithaceae</taxon>
        <taxon>Pisolithus</taxon>
    </lineage>
</organism>
<evidence type="ECO:0000313" key="2">
    <source>
        <dbReference type="Proteomes" id="UP000054018"/>
    </source>
</evidence>
<reference evidence="2" key="2">
    <citation type="submission" date="2015-01" db="EMBL/GenBank/DDBJ databases">
        <title>Evolutionary Origins and Diversification of the Mycorrhizal Mutualists.</title>
        <authorList>
            <consortium name="DOE Joint Genome Institute"/>
            <consortium name="Mycorrhizal Genomics Consortium"/>
            <person name="Kohler A."/>
            <person name="Kuo A."/>
            <person name="Nagy L.G."/>
            <person name="Floudas D."/>
            <person name="Copeland A."/>
            <person name="Barry K.W."/>
            <person name="Cichocki N."/>
            <person name="Veneault-Fourrey C."/>
            <person name="LaButti K."/>
            <person name="Lindquist E.A."/>
            <person name="Lipzen A."/>
            <person name="Lundell T."/>
            <person name="Morin E."/>
            <person name="Murat C."/>
            <person name="Riley R."/>
            <person name="Ohm R."/>
            <person name="Sun H."/>
            <person name="Tunlid A."/>
            <person name="Henrissat B."/>
            <person name="Grigoriev I.V."/>
            <person name="Hibbett D.S."/>
            <person name="Martin F."/>
        </authorList>
    </citation>
    <scope>NUCLEOTIDE SEQUENCE [LARGE SCALE GENOMIC DNA]</scope>
    <source>
        <strain evidence="2">441</strain>
    </source>
</reference>
<sequence>MLEFGVLLAYPLQLPRCPPGSSCVVQNFLVIANLVMCIPARTLETKLIIHSSQRVTPLSIGFLFCVTLVPTCRFIRDMIVSCCLLISTGICRLSYHSHLIDF</sequence>
<evidence type="ECO:0000313" key="1">
    <source>
        <dbReference type="EMBL" id="KIK27857.1"/>
    </source>
</evidence>
<reference evidence="1 2" key="1">
    <citation type="submission" date="2014-04" db="EMBL/GenBank/DDBJ databases">
        <authorList>
            <consortium name="DOE Joint Genome Institute"/>
            <person name="Kuo A."/>
            <person name="Kohler A."/>
            <person name="Costa M.D."/>
            <person name="Nagy L.G."/>
            <person name="Floudas D."/>
            <person name="Copeland A."/>
            <person name="Barry K.W."/>
            <person name="Cichocki N."/>
            <person name="Veneault-Fourrey C."/>
            <person name="LaButti K."/>
            <person name="Lindquist E.A."/>
            <person name="Lipzen A."/>
            <person name="Lundell T."/>
            <person name="Morin E."/>
            <person name="Murat C."/>
            <person name="Sun H."/>
            <person name="Tunlid A."/>
            <person name="Henrissat B."/>
            <person name="Grigoriev I.V."/>
            <person name="Hibbett D.S."/>
            <person name="Martin F."/>
            <person name="Nordberg H.P."/>
            <person name="Cantor M.N."/>
            <person name="Hua S.X."/>
        </authorList>
    </citation>
    <scope>NUCLEOTIDE SEQUENCE [LARGE SCALE GENOMIC DNA]</scope>
    <source>
        <strain evidence="1 2">441</strain>
    </source>
</reference>
<dbReference type="HOGENOM" id="CLU_2278546_0_0_1"/>
<gene>
    <name evidence="1" type="ORF">PISMIDRAFT_143798</name>
</gene>
<keyword evidence="2" id="KW-1185">Reference proteome</keyword>
<proteinExistence type="predicted"/>
<dbReference type="Proteomes" id="UP000054018">
    <property type="component" value="Unassembled WGS sequence"/>
</dbReference>
<dbReference type="EMBL" id="KN833694">
    <property type="protein sequence ID" value="KIK27857.1"/>
    <property type="molecule type" value="Genomic_DNA"/>
</dbReference>